<dbReference type="PROSITE" id="PS50888">
    <property type="entry name" value="BHLH"/>
    <property type="match status" value="1"/>
</dbReference>
<proteinExistence type="inferred from homology"/>
<protein>
    <submittedName>
        <fullName evidence="6">Transcription factor bHLH30</fullName>
    </submittedName>
</protein>
<dbReference type="Pfam" id="PF00010">
    <property type="entry name" value="HLH"/>
    <property type="match status" value="1"/>
</dbReference>
<dbReference type="InterPro" id="IPR045847">
    <property type="entry name" value="AIG1-like"/>
</dbReference>
<organism evidence="6 7">
    <name type="scientific">Platanthera zijinensis</name>
    <dbReference type="NCBI Taxonomy" id="2320716"/>
    <lineage>
        <taxon>Eukaryota</taxon>
        <taxon>Viridiplantae</taxon>
        <taxon>Streptophyta</taxon>
        <taxon>Embryophyta</taxon>
        <taxon>Tracheophyta</taxon>
        <taxon>Spermatophyta</taxon>
        <taxon>Magnoliopsida</taxon>
        <taxon>Liliopsida</taxon>
        <taxon>Asparagales</taxon>
        <taxon>Orchidaceae</taxon>
        <taxon>Orchidoideae</taxon>
        <taxon>Orchideae</taxon>
        <taxon>Orchidinae</taxon>
        <taxon>Platanthera</taxon>
    </lineage>
</organism>
<dbReference type="SUPFAM" id="SSF47459">
    <property type="entry name" value="HLH, helix-loop-helix DNA-binding domain"/>
    <property type="match status" value="1"/>
</dbReference>
<evidence type="ECO:0000313" key="6">
    <source>
        <dbReference type="EMBL" id="KAK8935264.1"/>
    </source>
</evidence>
<feature type="domain" description="BHLH" evidence="5">
    <location>
        <begin position="65"/>
        <end position="114"/>
    </location>
</feature>
<keyword evidence="7" id="KW-1185">Reference proteome</keyword>
<reference evidence="6 7" key="1">
    <citation type="journal article" date="2022" name="Nat. Plants">
        <title>Genomes of leafy and leafless Platanthera orchids illuminate the evolution of mycoheterotrophy.</title>
        <authorList>
            <person name="Li M.H."/>
            <person name="Liu K.W."/>
            <person name="Li Z."/>
            <person name="Lu H.C."/>
            <person name="Ye Q.L."/>
            <person name="Zhang D."/>
            <person name="Wang J.Y."/>
            <person name="Li Y.F."/>
            <person name="Zhong Z.M."/>
            <person name="Liu X."/>
            <person name="Yu X."/>
            <person name="Liu D.K."/>
            <person name="Tu X.D."/>
            <person name="Liu B."/>
            <person name="Hao Y."/>
            <person name="Liao X.Y."/>
            <person name="Jiang Y.T."/>
            <person name="Sun W.H."/>
            <person name="Chen J."/>
            <person name="Chen Y.Q."/>
            <person name="Ai Y."/>
            <person name="Zhai J.W."/>
            <person name="Wu S.S."/>
            <person name="Zhou Z."/>
            <person name="Hsiao Y.Y."/>
            <person name="Wu W.L."/>
            <person name="Chen Y.Y."/>
            <person name="Lin Y.F."/>
            <person name="Hsu J.L."/>
            <person name="Li C.Y."/>
            <person name="Wang Z.W."/>
            <person name="Zhao X."/>
            <person name="Zhong W.Y."/>
            <person name="Ma X.K."/>
            <person name="Ma L."/>
            <person name="Huang J."/>
            <person name="Chen G.Z."/>
            <person name="Huang M.Z."/>
            <person name="Huang L."/>
            <person name="Peng D.H."/>
            <person name="Luo Y.B."/>
            <person name="Zou S.Q."/>
            <person name="Chen S.P."/>
            <person name="Lan S."/>
            <person name="Tsai W.C."/>
            <person name="Van de Peer Y."/>
            <person name="Liu Z.J."/>
        </authorList>
    </citation>
    <scope>NUCLEOTIDE SEQUENCE [LARGE SCALE GENOMIC DNA]</scope>
    <source>
        <strain evidence="6">Lor287</strain>
    </source>
</reference>
<dbReference type="GO" id="GO:0003700">
    <property type="term" value="F:DNA-binding transcription factor activity"/>
    <property type="evidence" value="ECO:0007669"/>
    <property type="project" value="InterPro"/>
</dbReference>
<dbReference type="PANTHER" id="PTHR45844:SF9">
    <property type="entry name" value="OS09G0463900 PROTEIN"/>
    <property type="match status" value="1"/>
</dbReference>
<comment type="caution">
    <text evidence="6">The sequence shown here is derived from an EMBL/GenBank/DDBJ whole genome shotgun (WGS) entry which is preliminary data.</text>
</comment>
<dbReference type="SMART" id="SM00353">
    <property type="entry name" value="HLH"/>
    <property type="match status" value="1"/>
</dbReference>
<accession>A0AAP0BBW2</accession>
<dbReference type="InterPro" id="IPR036638">
    <property type="entry name" value="HLH_DNA-bd_sf"/>
</dbReference>
<gene>
    <name evidence="6" type="primary">BHLH30</name>
    <name evidence="6" type="ORF">KSP39_PZI013639</name>
</gene>
<dbReference type="Proteomes" id="UP001418222">
    <property type="component" value="Unassembled WGS sequence"/>
</dbReference>
<name>A0AAP0BBW2_9ASPA</name>
<keyword evidence="2" id="KW-0805">Transcription regulation</keyword>
<dbReference type="GO" id="GO:0003677">
    <property type="term" value="F:DNA binding"/>
    <property type="evidence" value="ECO:0007669"/>
    <property type="project" value="UniProtKB-KW"/>
</dbReference>
<keyword evidence="4" id="KW-0804">Transcription</keyword>
<evidence type="ECO:0000313" key="7">
    <source>
        <dbReference type="Proteomes" id="UP001418222"/>
    </source>
</evidence>
<evidence type="ECO:0000256" key="3">
    <source>
        <dbReference type="ARBA" id="ARBA00023125"/>
    </source>
</evidence>
<dbReference type="GO" id="GO:0046983">
    <property type="term" value="F:protein dimerization activity"/>
    <property type="evidence" value="ECO:0007669"/>
    <property type="project" value="InterPro"/>
</dbReference>
<dbReference type="PANTHER" id="PTHR45844">
    <property type="entry name" value="TRANSCRIPTION FACTOR BHLH30"/>
    <property type="match status" value="1"/>
</dbReference>
<keyword evidence="3" id="KW-0238">DNA-binding</keyword>
<evidence type="ECO:0000259" key="5">
    <source>
        <dbReference type="PROSITE" id="PS50888"/>
    </source>
</evidence>
<dbReference type="CDD" id="cd04873">
    <property type="entry name" value="ACT_UUR-ACR-like"/>
    <property type="match status" value="1"/>
</dbReference>
<sequence length="252" mass="26878">MGSIPIGDFRGLGGFLDSGVFGIGSSSAAAAAALVLDGESGELVQALGKSAKKGGGVVVDSRSAMALKSHSEAERRRRERINGHLSTLRRMIPCTDKLDKAGLLAEVINHIKKLKGDAIDIAKVCTIPSDSDELTVEIEHECANSNSFFIKASFCCDDRPELLTDLKQLLGSLELKTIHAEISTLGGRVKFIFLMAGEGISNNLERHLFTTSIHQALKSVLDGAGSADYLPNACFISKRRRISPFESSSSSS</sequence>
<comment type="similarity">
    <text evidence="1">Belongs to the bHLH protein family.</text>
</comment>
<dbReference type="InterPro" id="IPR011598">
    <property type="entry name" value="bHLH_dom"/>
</dbReference>
<dbReference type="Gene3D" id="4.10.280.10">
    <property type="entry name" value="Helix-loop-helix DNA-binding domain"/>
    <property type="match status" value="1"/>
</dbReference>
<dbReference type="AlphaFoldDB" id="A0AAP0BBW2"/>
<evidence type="ECO:0000256" key="1">
    <source>
        <dbReference type="ARBA" id="ARBA00005510"/>
    </source>
</evidence>
<evidence type="ECO:0000256" key="2">
    <source>
        <dbReference type="ARBA" id="ARBA00023015"/>
    </source>
</evidence>
<evidence type="ECO:0000256" key="4">
    <source>
        <dbReference type="ARBA" id="ARBA00023163"/>
    </source>
</evidence>
<dbReference type="EMBL" id="JBBWWQ010000011">
    <property type="protein sequence ID" value="KAK8935264.1"/>
    <property type="molecule type" value="Genomic_DNA"/>
</dbReference>